<feature type="domain" description="Alpha/beta hydrolase fold-3" evidence="2">
    <location>
        <begin position="80"/>
        <end position="285"/>
    </location>
</feature>
<dbReference type="SUPFAM" id="SSF53474">
    <property type="entry name" value="alpha/beta-Hydrolases"/>
    <property type="match status" value="1"/>
</dbReference>
<accession>A0ABT3TKK3</accession>
<dbReference type="Gene3D" id="3.40.50.1820">
    <property type="entry name" value="alpha/beta hydrolase"/>
    <property type="match status" value="1"/>
</dbReference>
<keyword evidence="1 3" id="KW-0378">Hydrolase</keyword>
<dbReference type="EMBL" id="SHNN01000003">
    <property type="protein sequence ID" value="MCX2982306.1"/>
    <property type="molecule type" value="Genomic_DNA"/>
</dbReference>
<dbReference type="PANTHER" id="PTHR48081:SF8">
    <property type="entry name" value="ALPHA_BETA HYDROLASE FOLD-3 DOMAIN-CONTAINING PROTEIN-RELATED"/>
    <property type="match status" value="1"/>
</dbReference>
<dbReference type="PANTHER" id="PTHR48081">
    <property type="entry name" value="AB HYDROLASE SUPERFAMILY PROTEIN C4A8.06C"/>
    <property type="match status" value="1"/>
</dbReference>
<reference evidence="3" key="1">
    <citation type="submission" date="2019-02" db="EMBL/GenBank/DDBJ databases">
        <authorList>
            <person name="Li S.-H."/>
        </authorList>
    </citation>
    <scope>NUCLEOTIDE SEQUENCE</scope>
    <source>
        <strain evidence="3">IMCC14734</strain>
    </source>
</reference>
<comment type="caution">
    <text evidence="3">The sequence shown here is derived from an EMBL/GenBank/DDBJ whole genome shotgun (WGS) entry which is preliminary data.</text>
</comment>
<dbReference type="InterPro" id="IPR013094">
    <property type="entry name" value="AB_hydrolase_3"/>
</dbReference>
<dbReference type="RefSeq" id="WP_279246331.1">
    <property type="nucleotide sequence ID" value="NZ_SHNN01000003.1"/>
</dbReference>
<organism evidence="3 4">
    <name type="scientific">Candidatus Litorirhabdus singularis</name>
    <dbReference type="NCBI Taxonomy" id="2518993"/>
    <lineage>
        <taxon>Bacteria</taxon>
        <taxon>Pseudomonadati</taxon>
        <taxon>Pseudomonadota</taxon>
        <taxon>Gammaproteobacteria</taxon>
        <taxon>Cellvibrionales</taxon>
        <taxon>Halieaceae</taxon>
        <taxon>Candidatus Litorirhabdus</taxon>
    </lineage>
</organism>
<evidence type="ECO:0000259" key="2">
    <source>
        <dbReference type="Pfam" id="PF07859"/>
    </source>
</evidence>
<dbReference type="Pfam" id="PF07859">
    <property type="entry name" value="Abhydrolase_3"/>
    <property type="match status" value="1"/>
</dbReference>
<protein>
    <submittedName>
        <fullName evidence="3">Alpha/beta hydrolase</fullName>
    </submittedName>
</protein>
<dbReference type="GO" id="GO:0016787">
    <property type="term" value="F:hydrolase activity"/>
    <property type="evidence" value="ECO:0007669"/>
    <property type="project" value="UniProtKB-KW"/>
</dbReference>
<evidence type="ECO:0000313" key="3">
    <source>
        <dbReference type="EMBL" id="MCX2982306.1"/>
    </source>
</evidence>
<dbReference type="InterPro" id="IPR050300">
    <property type="entry name" value="GDXG_lipolytic_enzyme"/>
</dbReference>
<proteinExistence type="predicted"/>
<evidence type="ECO:0000313" key="4">
    <source>
        <dbReference type="Proteomes" id="UP001143362"/>
    </source>
</evidence>
<dbReference type="Proteomes" id="UP001143362">
    <property type="component" value="Unassembled WGS sequence"/>
</dbReference>
<sequence>MTDISNMHDDYKKVPSFTLPFGRVASWLLNLFLKFDQWRKCRNPGPGVTVEKEVLQGTDGSQFKALVMRPTDATEPLPVMLYYHGGAFSLSYASMHHLSCQRYALEANCLVVLVDYRLGPKHVFPLGFNDCFDTRQWVVDNAQRLQADASRIVVMGDSAGGAMAAGVAQRALDEGNPVQGQVLIYPVLDCECKTTSATEFESVPVFTAESNRRMWQMYLGDRLTGNVPEYAAAGLRADLKDLPMTYLETAQYDPLRDEGIDYAQRLLSAGVNVELNSTQGTVHGYELAADNPVVADSMLRRIAALRRLFAASA</sequence>
<dbReference type="InterPro" id="IPR029058">
    <property type="entry name" value="AB_hydrolase_fold"/>
</dbReference>
<evidence type="ECO:0000256" key="1">
    <source>
        <dbReference type="ARBA" id="ARBA00022801"/>
    </source>
</evidence>
<keyword evidence="4" id="KW-1185">Reference proteome</keyword>
<name>A0ABT3TKK3_9GAMM</name>
<gene>
    <name evidence="3" type="ORF">EYC98_15695</name>
</gene>